<comment type="caution">
    <text evidence="2">The sequence shown here is derived from an EMBL/GenBank/DDBJ whole genome shotgun (WGS) entry which is preliminary data.</text>
</comment>
<dbReference type="EMBL" id="JACEGQ020000001">
    <property type="protein sequence ID" value="KAH8522773.1"/>
    <property type="molecule type" value="Genomic_DNA"/>
</dbReference>
<accession>A0A8T2ZZ02</accession>
<dbReference type="Proteomes" id="UP000807159">
    <property type="component" value="Chromosome 1"/>
</dbReference>
<organism evidence="2 3">
    <name type="scientific">Populus deltoides</name>
    <name type="common">Eastern poplar</name>
    <name type="synonym">Eastern cottonwood</name>
    <dbReference type="NCBI Taxonomy" id="3696"/>
    <lineage>
        <taxon>Eukaryota</taxon>
        <taxon>Viridiplantae</taxon>
        <taxon>Streptophyta</taxon>
        <taxon>Embryophyta</taxon>
        <taxon>Tracheophyta</taxon>
        <taxon>Spermatophyta</taxon>
        <taxon>Magnoliopsida</taxon>
        <taxon>eudicotyledons</taxon>
        <taxon>Gunneridae</taxon>
        <taxon>Pentapetalae</taxon>
        <taxon>rosids</taxon>
        <taxon>fabids</taxon>
        <taxon>Malpighiales</taxon>
        <taxon>Salicaceae</taxon>
        <taxon>Saliceae</taxon>
        <taxon>Populus</taxon>
    </lineage>
</organism>
<feature type="region of interest" description="Disordered" evidence="1">
    <location>
        <begin position="1"/>
        <end position="26"/>
    </location>
</feature>
<evidence type="ECO:0000256" key="1">
    <source>
        <dbReference type="SAM" id="MobiDB-lite"/>
    </source>
</evidence>
<evidence type="ECO:0000313" key="3">
    <source>
        <dbReference type="Proteomes" id="UP000807159"/>
    </source>
</evidence>
<name>A0A8T2ZZ02_POPDE</name>
<gene>
    <name evidence="2" type="ORF">H0E87_003422</name>
</gene>
<feature type="compositionally biased region" description="Basic and acidic residues" evidence="1">
    <location>
        <begin position="1"/>
        <end position="13"/>
    </location>
</feature>
<feature type="region of interest" description="Disordered" evidence="1">
    <location>
        <begin position="64"/>
        <end position="99"/>
    </location>
</feature>
<keyword evidence="3" id="KW-1185">Reference proteome</keyword>
<dbReference type="AlphaFoldDB" id="A0A8T2ZZ02"/>
<protein>
    <submittedName>
        <fullName evidence="2">Uncharacterized protein</fullName>
    </submittedName>
</protein>
<proteinExistence type="predicted"/>
<sequence>MESVKDPERKSCKDPAMLQKHRNEELTTDAFEESSNNFEVQVQMQESQSFILIPLDMKPQRRSCSAKGVAWPNQWASTETKHSERKKKKRKLQEVKNES</sequence>
<reference evidence="2" key="1">
    <citation type="journal article" date="2021" name="J. Hered.">
        <title>Genome Assembly of Salicaceae Populus deltoides (Eastern Cottonwood) I-69 Based on Nanopore Sequencing and Hi-C Technologies.</title>
        <authorList>
            <person name="Bai S."/>
            <person name="Wu H."/>
            <person name="Zhang J."/>
            <person name="Pan Z."/>
            <person name="Zhao W."/>
            <person name="Li Z."/>
            <person name="Tong C."/>
        </authorList>
    </citation>
    <scope>NUCLEOTIDE SEQUENCE</scope>
    <source>
        <tissue evidence="2">Leaf</tissue>
    </source>
</reference>
<evidence type="ECO:0000313" key="2">
    <source>
        <dbReference type="EMBL" id="KAH8522773.1"/>
    </source>
</evidence>